<dbReference type="InParanoid" id="A0A0C3ENK3"/>
<organism evidence="1 2">
    <name type="scientific">Scleroderma citrinum Foug A</name>
    <dbReference type="NCBI Taxonomy" id="1036808"/>
    <lineage>
        <taxon>Eukaryota</taxon>
        <taxon>Fungi</taxon>
        <taxon>Dikarya</taxon>
        <taxon>Basidiomycota</taxon>
        <taxon>Agaricomycotina</taxon>
        <taxon>Agaricomycetes</taxon>
        <taxon>Agaricomycetidae</taxon>
        <taxon>Boletales</taxon>
        <taxon>Sclerodermatineae</taxon>
        <taxon>Sclerodermataceae</taxon>
        <taxon>Scleroderma</taxon>
    </lineage>
</organism>
<evidence type="ECO:0000313" key="1">
    <source>
        <dbReference type="EMBL" id="KIM69446.1"/>
    </source>
</evidence>
<reference evidence="2" key="2">
    <citation type="submission" date="2015-01" db="EMBL/GenBank/DDBJ databases">
        <title>Evolutionary Origins and Diversification of the Mycorrhizal Mutualists.</title>
        <authorList>
            <consortium name="DOE Joint Genome Institute"/>
            <consortium name="Mycorrhizal Genomics Consortium"/>
            <person name="Kohler A."/>
            <person name="Kuo A."/>
            <person name="Nagy L.G."/>
            <person name="Floudas D."/>
            <person name="Copeland A."/>
            <person name="Barry K.W."/>
            <person name="Cichocki N."/>
            <person name="Veneault-Fourrey C."/>
            <person name="LaButti K."/>
            <person name="Lindquist E.A."/>
            <person name="Lipzen A."/>
            <person name="Lundell T."/>
            <person name="Morin E."/>
            <person name="Murat C."/>
            <person name="Riley R."/>
            <person name="Ohm R."/>
            <person name="Sun H."/>
            <person name="Tunlid A."/>
            <person name="Henrissat B."/>
            <person name="Grigoriev I.V."/>
            <person name="Hibbett D.S."/>
            <person name="Martin F."/>
        </authorList>
    </citation>
    <scope>NUCLEOTIDE SEQUENCE [LARGE SCALE GENOMIC DNA]</scope>
    <source>
        <strain evidence="2">Foug A</strain>
    </source>
</reference>
<evidence type="ECO:0000313" key="2">
    <source>
        <dbReference type="Proteomes" id="UP000053989"/>
    </source>
</evidence>
<reference evidence="1 2" key="1">
    <citation type="submission" date="2014-04" db="EMBL/GenBank/DDBJ databases">
        <authorList>
            <consortium name="DOE Joint Genome Institute"/>
            <person name="Kuo A."/>
            <person name="Kohler A."/>
            <person name="Nagy L.G."/>
            <person name="Floudas D."/>
            <person name="Copeland A."/>
            <person name="Barry K.W."/>
            <person name="Cichocki N."/>
            <person name="Veneault-Fourrey C."/>
            <person name="LaButti K."/>
            <person name="Lindquist E.A."/>
            <person name="Lipzen A."/>
            <person name="Lundell T."/>
            <person name="Morin E."/>
            <person name="Murat C."/>
            <person name="Sun H."/>
            <person name="Tunlid A."/>
            <person name="Henrissat B."/>
            <person name="Grigoriev I.V."/>
            <person name="Hibbett D.S."/>
            <person name="Martin F."/>
            <person name="Nordberg H.P."/>
            <person name="Cantor M.N."/>
            <person name="Hua S.X."/>
        </authorList>
    </citation>
    <scope>NUCLEOTIDE SEQUENCE [LARGE SCALE GENOMIC DNA]</scope>
    <source>
        <strain evidence="1 2">Foug A</strain>
    </source>
</reference>
<dbReference type="EMBL" id="KN822006">
    <property type="protein sequence ID" value="KIM69446.1"/>
    <property type="molecule type" value="Genomic_DNA"/>
</dbReference>
<keyword evidence="2" id="KW-1185">Reference proteome</keyword>
<name>A0A0C3ENK3_9AGAM</name>
<protein>
    <submittedName>
        <fullName evidence="1">Uncharacterized protein</fullName>
    </submittedName>
</protein>
<sequence>MWSRVLGWAAALLEACRWRPKFMSKLRRIHVNDNTNQNSLAAGTVPGKCPPG</sequence>
<proteinExistence type="predicted"/>
<dbReference type="Proteomes" id="UP000053989">
    <property type="component" value="Unassembled WGS sequence"/>
</dbReference>
<accession>A0A0C3ENK3</accession>
<dbReference type="HOGENOM" id="CLU_3088620_0_0_1"/>
<dbReference type="AlphaFoldDB" id="A0A0C3ENK3"/>
<gene>
    <name evidence="1" type="ORF">SCLCIDRAFT_1207853</name>
</gene>